<sequence length="53" mass="6051">MICEISVNPFKRNSAYMVVIKHRINRVFGGYAPAVGNFRIFIEGMIYIEACPN</sequence>
<proteinExistence type="predicted"/>
<protein>
    <submittedName>
        <fullName evidence="1">Uncharacterized protein</fullName>
    </submittedName>
</protein>
<reference evidence="1" key="1">
    <citation type="submission" date="2019-08" db="EMBL/GenBank/DDBJ databases">
        <authorList>
            <person name="Kucharzyk K."/>
            <person name="Murdoch R.W."/>
            <person name="Higgins S."/>
            <person name="Loffler F."/>
        </authorList>
    </citation>
    <scope>NUCLEOTIDE SEQUENCE</scope>
</reference>
<dbReference type="EMBL" id="VSSQ01063152">
    <property type="protein sequence ID" value="MPN16230.1"/>
    <property type="molecule type" value="Genomic_DNA"/>
</dbReference>
<dbReference type="AlphaFoldDB" id="A0A645FQQ2"/>
<organism evidence="1">
    <name type="scientific">bioreactor metagenome</name>
    <dbReference type="NCBI Taxonomy" id="1076179"/>
    <lineage>
        <taxon>unclassified sequences</taxon>
        <taxon>metagenomes</taxon>
        <taxon>ecological metagenomes</taxon>
    </lineage>
</organism>
<evidence type="ECO:0000313" key="1">
    <source>
        <dbReference type="EMBL" id="MPN16230.1"/>
    </source>
</evidence>
<name>A0A645FQQ2_9ZZZZ</name>
<gene>
    <name evidence="1" type="ORF">SDC9_163568</name>
</gene>
<accession>A0A645FQQ2</accession>
<comment type="caution">
    <text evidence="1">The sequence shown here is derived from an EMBL/GenBank/DDBJ whole genome shotgun (WGS) entry which is preliminary data.</text>
</comment>